<feature type="region of interest" description="Disordered" evidence="1">
    <location>
        <begin position="1"/>
        <end position="89"/>
    </location>
</feature>
<evidence type="ECO:0000256" key="1">
    <source>
        <dbReference type="SAM" id="MobiDB-lite"/>
    </source>
</evidence>
<accession>A0A8J4URR7</accession>
<protein>
    <submittedName>
        <fullName evidence="2">Uncharacterized protein</fullName>
    </submittedName>
</protein>
<keyword evidence="3" id="KW-1185">Reference proteome</keyword>
<organism evidence="2 3">
    <name type="scientific">Clarias magur</name>
    <name type="common">Asian catfish</name>
    <name type="synonym">Macropteronotus magur</name>
    <dbReference type="NCBI Taxonomy" id="1594786"/>
    <lineage>
        <taxon>Eukaryota</taxon>
        <taxon>Metazoa</taxon>
        <taxon>Chordata</taxon>
        <taxon>Craniata</taxon>
        <taxon>Vertebrata</taxon>
        <taxon>Euteleostomi</taxon>
        <taxon>Actinopterygii</taxon>
        <taxon>Neopterygii</taxon>
        <taxon>Teleostei</taxon>
        <taxon>Ostariophysi</taxon>
        <taxon>Siluriformes</taxon>
        <taxon>Clariidae</taxon>
        <taxon>Clarias</taxon>
    </lineage>
</organism>
<evidence type="ECO:0000313" key="3">
    <source>
        <dbReference type="Proteomes" id="UP000727407"/>
    </source>
</evidence>
<gene>
    <name evidence="2" type="ORF">DAT39_009122</name>
</gene>
<dbReference type="EMBL" id="QNUK01000118">
    <property type="protein sequence ID" value="KAF5901160.1"/>
    <property type="molecule type" value="Genomic_DNA"/>
</dbReference>
<feature type="compositionally biased region" description="Basic and acidic residues" evidence="1">
    <location>
        <begin position="72"/>
        <end position="82"/>
    </location>
</feature>
<sequence>MIEDGTTDTDLRDLPSSAPHCESRLWLGPSTASVPLERFRASPNTTLLHRPNPSLQSQHALHQGHRSSSSDPRCESIKESVKRTPTPPH</sequence>
<reference evidence="2" key="1">
    <citation type="submission" date="2020-07" db="EMBL/GenBank/DDBJ databases">
        <title>Clarias magur genome sequencing, assembly and annotation.</title>
        <authorList>
            <person name="Kushwaha B."/>
            <person name="Kumar R."/>
            <person name="Das P."/>
            <person name="Joshi C.G."/>
            <person name="Kumar D."/>
            <person name="Nagpure N.S."/>
            <person name="Pandey M."/>
            <person name="Agarwal S."/>
            <person name="Srivastava S."/>
            <person name="Singh M."/>
            <person name="Sahoo L."/>
            <person name="Jayasankar P."/>
            <person name="Meher P.K."/>
            <person name="Koringa P.G."/>
            <person name="Iquebal M.A."/>
            <person name="Das S.P."/>
            <person name="Bit A."/>
            <person name="Patnaik S."/>
            <person name="Patel N."/>
            <person name="Shah T.M."/>
            <person name="Hinsu A."/>
            <person name="Jena J.K."/>
        </authorList>
    </citation>
    <scope>NUCLEOTIDE SEQUENCE</scope>
    <source>
        <strain evidence="2">CIFAMagur01</strain>
        <tissue evidence="2">Testis</tissue>
    </source>
</reference>
<dbReference type="Proteomes" id="UP000727407">
    <property type="component" value="Unassembled WGS sequence"/>
</dbReference>
<evidence type="ECO:0000313" key="2">
    <source>
        <dbReference type="EMBL" id="KAF5901160.1"/>
    </source>
</evidence>
<comment type="caution">
    <text evidence="2">The sequence shown here is derived from an EMBL/GenBank/DDBJ whole genome shotgun (WGS) entry which is preliminary data.</text>
</comment>
<name>A0A8J4URR7_CLAMG</name>
<dbReference type="AlphaFoldDB" id="A0A8J4URR7"/>
<feature type="compositionally biased region" description="Polar residues" evidence="1">
    <location>
        <begin position="42"/>
        <end position="71"/>
    </location>
</feature>
<proteinExistence type="predicted"/>